<comment type="caution">
    <text evidence="8">The sequence shown here is derived from an EMBL/GenBank/DDBJ whole genome shotgun (WGS) entry which is preliminary data.</text>
</comment>
<keyword evidence="6 7" id="KW-0961">Cell wall biogenesis/degradation</keyword>
<dbReference type="EMBL" id="DRTD01000299">
    <property type="protein sequence ID" value="HHE54926.1"/>
    <property type="molecule type" value="Genomic_DNA"/>
</dbReference>
<comment type="catalytic activity">
    <reaction evidence="1 7">
        <text>L-glutamate = D-glutamate</text>
        <dbReference type="Rhea" id="RHEA:12813"/>
        <dbReference type="ChEBI" id="CHEBI:29985"/>
        <dbReference type="ChEBI" id="CHEBI:29986"/>
        <dbReference type="EC" id="5.1.1.3"/>
    </reaction>
</comment>
<dbReference type="InterPro" id="IPR001920">
    <property type="entry name" value="Asp/Glu_race"/>
</dbReference>
<dbReference type="Pfam" id="PF01177">
    <property type="entry name" value="Asp_Glu_race"/>
    <property type="match status" value="1"/>
</dbReference>
<dbReference type="UniPathway" id="UPA00219"/>
<evidence type="ECO:0000256" key="4">
    <source>
        <dbReference type="ARBA" id="ARBA00022984"/>
    </source>
</evidence>
<dbReference type="GO" id="GO:0071555">
    <property type="term" value="P:cell wall organization"/>
    <property type="evidence" value="ECO:0007669"/>
    <property type="project" value="UniProtKB-KW"/>
</dbReference>
<dbReference type="GO" id="GO:0009252">
    <property type="term" value="P:peptidoglycan biosynthetic process"/>
    <property type="evidence" value="ECO:0007669"/>
    <property type="project" value="UniProtKB-UniRule"/>
</dbReference>
<dbReference type="PANTHER" id="PTHR21198:SF2">
    <property type="entry name" value="GLUTAMATE RACEMASE"/>
    <property type="match status" value="1"/>
</dbReference>
<accession>A0A7V5LIY3</accession>
<evidence type="ECO:0000313" key="8">
    <source>
        <dbReference type="EMBL" id="HHE54926.1"/>
    </source>
</evidence>
<dbReference type="PROSITE" id="PS00924">
    <property type="entry name" value="ASP_GLU_RACEMASE_2"/>
    <property type="match status" value="1"/>
</dbReference>
<dbReference type="Proteomes" id="UP000886111">
    <property type="component" value="Unassembled WGS sequence"/>
</dbReference>
<dbReference type="GO" id="GO:0008360">
    <property type="term" value="P:regulation of cell shape"/>
    <property type="evidence" value="ECO:0007669"/>
    <property type="project" value="UniProtKB-KW"/>
</dbReference>
<protein>
    <recommendedName>
        <fullName evidence="2 7">Glutamate racemase</fullName>
        <ecNumber evidence="2 7">5.1.1.3</ecNumber>
    </recommendedName>
</protein>
<comment type="pathway">
    <text evidence="7">Cell wall biogenesis; peptidoglycan biosynthesis.</text>
</comment>
<dbReference type="InterPro" id="IPR033134">
    <property type="entry name" value="Asp/Glu_racemase_AS_2"/>
</dbReference>
<dbReference type="FunFam" id="3.40.50.1860:FF:000001">
    <property type="entry name" value="Glutamate racemase"/>
    <property type="match status" value="1"/>
</dbReference>
<evidence type="ECO:0000256" key="5">
    <source>
        <dbReference type="ARBA" id="ARBA00023235"/>
    </source>
</evidence>
<dbReference type="AlphaFoldDB" id="A0A7V5LIY3"/>
<organism evidence="8">
    <name type="scientific">Caldithrix abyssi</name>
    <dbReference type="NCBI Taxonomy" id="187145"/>
    <lineage>
        <taxon>Bacteria</taxon>
        <taxon>Pseudomonadati</taxon>
        <taxon>Calditrichota</taxon>
        <taxon>Calditrichia</taxon>
        <taxon>Calditrichales</taxon>
        <taxon>Calditrichaceae</taxon>
        <taxon>Caldithrix</taxon>
    </lineage>
</organism>
<evidence type="ECO:0000256" key="6">
    <source>
        <dbReference type="ARBA" id="ARBA00023316"/>
    </source>
</evidence>
<feature type="active site" description="Proton donor/acceptor" evidence="7">
    <location>
        <position position="72"/>
    </location>
</feature>
<dbReference type="Gene3D" id="3.40.50.1860">
    <property type="match status" value="2"/>
</dbReference>
<evidence type="ECO:0000256" key="2">
    <source>
        <dbReference type="ARBA" id="ARBA00013090"/>
    </source>
</evidence>
<feature type="binding site" evidence="7">
    <location>
        <begin position="184"/>
        <end position="185"/>
    </location>
    <ligand>
        <name>substrate</name>
    </ligand>
</feature>
<name>A0A7V5LIY3_CALAY</name>
<evidence type="ECO:0000256" key="7">
    <source>
        <dbReference type="HAMAP-Rule" id="MF_00258"/>
    </source>
</evidence>
<sequence>MERPIGVFDSGVGGLTVVKQLSKILPNEQLIYFGDTARIPYGTKSKRLIQQFALEDALFLLQFNIKFLVVACNTASSSALEILIQRLTIPVEGVVEPGAQTAVQKTRNGRIGIIGTSATIKSSSYTKSILKLMPEAEVFGQPCPLLVPLVEEGWLDDEVTKMTLKKYLAPLMEQKVDTIILGCTHYPLLEKAIQQIVGPQVTLIDSGKETARVVKERLAALKLVNAGPKPNEDLYFVSDSARQFSQVGSRFLEKQLENVQRIDFDEFLIKHSDAPLLKNLEVLHEE</sequence>
<feature type="active site" description="Proton donor/acceptor" evidence="7">
    <location>
        <position position="183"/>
    </location>
</feature>
<dbReference type="PANTHER" id="PTHR21198">
    <property type="entry name" value="GLUTAMATE RACEMASE"/>
    <property type="match status" value="1"/>
</dbReference>
<feature type="binding site" evidence="7">
    <location>
        <begin position="41"/>
        <end position="42"/>
    </location>
    <ligand>
        <name>substrate</name>
    </ligand>
</feature>
<dbReference type="GO" id="GO:0008881">
    <property type="term" value="F:glutamate racemase activity"/>
    <property type="evidence" value="ECO:0007669"/>
    <property type="project" value="UniProtKB-UniRule"/>
</dbReference>
<evidence type="ECO:0000256" key="3">
    <source>
        <dbReference type="ARBA" id="ARBA00022960"/>
    </source>
</evidence>
<keyword evidence="3 7" id="KW-0133">Cell shape</keyword>
<gene>
    <name evidence="7" type="primary">murI</name>
    <name evidence="8" type="ORF">ENL21_04030</name>
</gene>
<dbReference type="PROSITE" id="PS00923">
    <property type="entry name" value="ASP_GLU_RACEMASE_1"/>
    <property type="match status" value="1"/>
</dbReference>
<dbReference type="HAMAP" id="MF_00258">
    <property type="entry name" value="Glu_racemase"/>
    <property type="match status" value="1"/>
</dbReference>
<dbReference type="InterPro" id="IPR004391">
    <property type="entry name" value="Glu_race"/>
</dbReference>
<reference evidence="8" key="1">
    <citation type="journal article" date="2020" name="mSystems">
        <title>Genome- and Community-Level Interaction Insights into Carbon Utilization and Element Cycling Functions of Hydrothermarchaeota in Hydrothermal Sediment.</title>
        <authorList>
            <person name="Zhou Z."/>
            <person name="Liu Y."/>
            <person name="Xu W."/>
            <person name="Pan J."/>
            <person name="Luo Z.H."/>
            <person name="Li M."/>
        </authorList>
    </citation>
    <scope>NUCLEOTIDE SEQUENCE [LARGE SCALE GENOMIC DNA]</scope>
    <source>
        <strain evidence="8">HyVt-76</strain>
    </source>
</reference>
<keyword evidence="5 7" id="KW-0413">Isomerase</keyword>
<dbReference type="SUPFAM" id="SSF53681">
    <property type="entry name" value="Aspartate/glutamate racemase"/>
    <property type="match status" value="2"/>
</dbReference>
<keyword evidence="4 7" id="KW-0573">Peptidoglycan synthesis</keyword>
<comment type="function">
    <text evidence="7">Provides the (R)-glutamate required for cell wall biosynthesis.</text>
</comment>
<feature type="binding site" evidence="7">
    <location>
        <begin position="9"/>
        <end position="10"/>
    </location>
    <ligand>
        <name>substrate</name>
    </ligand>
</feature>
<feature type="binding site" evidence="7">
    <location>
        <begin position="73"/>
        <end position="74"/>
    </location>
    <ligand>
        <name>substrate</name>
    </ligand>
</feature>
<proteinExistence type="inferred from homology"/>
<dbReference type="EC" id="5.1.1.3" evidence="2 7"/>
<evidence type="ECO:0000256" key="1">
    <source>
        <dbReference type="ARBA" id="ARBA00001602"/>
    </source>
</evidence>
<dbReference type="InterPro" id="IPR018187">
    <property type="entry name" value="Asp/Glu_racemase_AS_1"/>
</dbReference>
<comment type="similarity">
    <text evidence="7">Belongs to the aspartate/glutamate racemases family.</text>
</comment>
<dbReference type="InterPro" id="IPR015942">
    <property type="entry name" value="Asp/Glu/hydantoin_racemase"/>
</dbReference>
<dbReference type="NCBIfam" id="TIGR00067">
    <property type="entry name" value="glut_race"/>
    <property type="match status" value="1"/>
</dbReference>